<dbReference type="SUPFAM" id="SSF53098">
    <property type="entry name" value="Ribonuclease H-like"/>
    <property type="match status" value="1"/>
</dbReference>
<dbReference type="PANTHER" id="PTHR37984">
    <property type="entry name" value="PROTEIN CBG26694"/>
    <property type="match status" value="1"/>
</dbReference>
<comment type="caution">
    <text evidence="2">The sequence shown here is derived from an EMBL/GenBank/DDBJ whole genome shotgun (WGS) entry which is preliminary data.</text>
</comment>
<evidence type="ECO:0008006" key="4">
    <source>
        <dbReference type="Google" id="ProtNLM"/>
    </source>
</evidence>
<gene>
    <name evidence="2" type="ORF">APZ42_029873</name>
</gene>
<evidence type="ECO:0000256" key="1">
    <source>
        <dbReference type="SAM" id="SignalP"/>
    </source>
</evidence>
<dbReference type="Proteomes" id="UP000076858">
    <property type="component" value="Unassembled WGS sequence"/>
</dbReference>
<keyword evidence="3" id="KW-1185">Reference proteome</keyword>
<dbReference type="EMBL" id="LRGB01002664">
    <property type="protein sequence ID" value="KZS06616.1"/>
    <property type="molecule type" value="Genomic_DNA"/>
</dbReference>
<organism evidence="2 3">
    <name type="scientific">Daphnia magna</name>
    <dbReference type="NCBI Taxonomy" id="35525"/>
    <lineage>
        <taxon>Eukaryota</taxon>
        <taxon>Metazoa</taxon>
        <taxon>Ecdysozoa</taxon>
        <taxon>Arthropoda</taxon>
        <taxon>Crustacea</taxon>
        <taxon>Branchiopoda</taxon>
        <taxon>Diplostraca</taxon>
        <taxon>Cladocera</taxon>
        <taxon>Anomopoda</taxon>
        <taxon>Daphniidae</taxon>
        <taxon>Daphnia</taxon>
    </lineage>
</organism>
<dbReference type="AlphaFoldDB" id="A0A164P8P8"/>
<dbReference type="InterPro" id="IPR036397">
    <property type="entry name" value="RNaseH_sf"/>
</dbReference>
<dbReference type="GO" id="GO:0003676">
    <property type="term" value="F:nucleic acid binding"/>
    <property type="evidence" value="ECO:0007669"/>
    <property type="project" value="InterPro"/>
</dbReference>
<protein>
    <recommendedName>
        <fullName evidence="4">Integrase catalytic domain-containing protein</fullName>
    </recommendedName>
</protein>
<reference evidence="2 3" key="1">
    <citation type="submission" date="2016-03" db="EMBL/GenBank/DDBJ databases">
        <title>EvidentialGene: Evidence-directed Construction of Genes on Genomes.</title>
        <authorList>
            <person name="Gilbert D.G."/>
            <person name="Choi J.-H."/>
            <person name="Mockaitis K."/>
            <person name="Colbourne J."/>
            <person name="Pfrender M."/>
        </authorList>
    </citation>
    <scope>NUCLEOTIDE SEQUENCE [LARGE SCALE GENOMIC DNA]</scope>
    <source>
        <strain evidence="2 3">Xinb3</strain>
        <tissue evidence="2">Complete organism</tissue>
    </source>
</reference>
<evidence type="ECO:0000313" key="2">
    <source>
        <dbReference type="EMBL" id="KZS06616.1"/>
    </source>
</evidence>
<dbReference type="Gene3D" id="3.30.420.10">
    <property type="entry name" value="Ribonuclease H-like superfamily/Ribonuclease H"/>
    <property type="match status" value="2"/>
</dbReference>
<name>A0A164P8P8_9CRUS</name>
<dbReference type="PANTHER" id="PTHR37984:SF5">
    <property type="entry name" value="PROTEIN NYNRIN-LIKE"/>
    <property type="match status" value="1"/>
</dbReference>
<keyword evidence="1" id="KW-0732">Signal</keyword>
<evidence type="ECO:0000313" key="3">
    <source>
        <dbReference type="Proteomes" id="UP000076858"/>
    </source>
</evidence>
<sequence length="169" mass="18837">MTLDILIENLFVIGVVSSCIYCQLPKPTIGQSVRKLQPIPPPSQAVEMLCLYHLGPLQTTLSGNKHVIGTIDYLTKRVEVATVLDTSTNHVIPFIQDNIIYRHGYPKRLNGKWNSASGPEHPQMNGLFERLNLTVTVAIAAYLKTNHSDWDSKLQGAAMAVNIRQAIRY</sequence>
<feature type="signal peptide" evidence="1">
    <location>
        <begin position="1"/>
        <end position="17"/>
    </location>
</feature>
<accession>A0A164P8P8</accession>
<proteinExistence type="predicted"/>
<dbReference type="STRING" id="35525.A0A164P8P8"/>
<feature type="chain" id="PRO_5007852213" description="Integrase catalytic domain-containing protein" evidence="1">
    <location>
        <begin position="18"/>
        <end position="169"/>
    </location>
</feature>
<dbReference type="InterPro" id="IPR012337">
    <property type="entry name" value="RNaseH-like_sf"/>
</dbReference>
<dbReference type="InterPro" id="IPR050951">
    <property type="entry name" value="Retrovirus_Pol_polyprotein"/>
</dbReference>